<dbReference type="EMBL" id="JBHUIM010000002">
    <property type="protein sequence ID" value="MFD2247362.1"/>
    <property type="molecule type" value="Genomic_DNA"/>
</dbReference>
<sequence>MKKFAIAIHGGAESVKPSELDKEKEEKYREGLAAALKAGYEVLEKGGTALDAVEAAVMSMEENPAFNAGRGSSLTQRGEVEFDSAIMDGKTLRAGAVGAIRYVKHPISLAKVILQKCDHALLVGSGAEEFALRQKLELMDPEYFVTPEKDKAWRDKQQKGLKKKHEMVGSMADTVGAVALDMDGNLAAATSTGGLTDKMKGRVGDSPVIGGGTFANNEVCAVSCTGEGEVIMRGVLAHEVYAMLKYGRESLQAAAEKAVHLHDDLLQGDKGLIAMDTEGNAAFAFNTGFMKRGFWQAEGEPFVALWEDEKENPAAPAKKKKKTAKAKK</sequence>
<dbReference type="InterPro" id="IPR000246">
    <property type="entry name" value="Peptidase_T2"/>
</dbReference>
<dbReference type="PANTHER" id="PTHR10188">
    <property type="entry name" value="L-ASPARAGINASE"/>
    <property type="match status" value="1"/>
</dbReference>
<feature type="region of interest" description="Disordered" evidence="1">
    <location>
        <begin position="308"/>
        <end position="328"/>
    </location>
</feature>
<feature type="compositionally biased region" description="Basic residues" evidence="1">
    <location>
        <begin position="317"/>
        <end position="328"/>
    </location>
</feature>
<proteinExistence type="predicted"/>
<dbReference type="Gene3D" id="3.60.20.30">
    <property type="entry name" value="(Glycosyl)asparaginase"/>
    <property type="match status" value="1"/>
</dbReference>
<dbReference type="Proteomes" id="UP001597374">
    <property type="component" value="Unassembled WGS sequence"/>
</dbReference>
<protein>
    <submittedName>
        <fullName evidence="2">Isoaspartyl peptidase/L-asparaginase family protein</fullName>
    </submittedName>
</protein>
<dbReference type="SUPFAM" id="SSF56235">
    <property type="entry name" value="N-terminal nucleophile aminohydrolases (Ntn hydrolases)"/>
    <property type="match status" value="1"/>
</dbReference>
<evidence type="ECO:0000313" key="3">
    <source>
        <dbReference type="Proteomes" id="UP001597374"/>
    </source>
</evidence>
<reference evidence="3" key="1">
    <citation type="journal article" date="2019" name="Int. J. Syst. Evol. Microbiol.">
        <title>The Global Catalogue of Microorganisms (GCM) 10K type strain sequencing project: providing services to taxonomists for standard genome sequencing and annotation.</title>
        <authorList>
            <consortium name="The Broad Institute Genomics Platform"/>
            <consortium name="The Broad Institute Genome Sequencing Center for Infectious Disease"/>
            <person name="Wu L."/>
            <person name="Ma J."/>
        </authorList>
    </citation>
    <scope>NUCLEOTIDE SEQUENCE [LARGE SCALE GENOMIC DNA]</scope>
    <source>
        <strain evidence="3">CGMCC 4.1782</strain>
    </source>
</reference>
<name>A0ABW5CY61_9BACT</name>
<accession>A0ABW5CY61</accession>
<dbReference type="Pfam" id="PF01112">
    <property type="entry name" value="Asparaginase_2"/>
    <property type="match status" value="1"/>
</dbReference>
<organism evidence="2 3">
    <name type="scientific">Pontibacter ruber</name>
    <dbReference type="NCBI Taxonomy" id="1343895"/>
    <lineage>
        <taxon>Bacteria</taxon>
        <taxon>Pseudomonadati</taxon>
        <taxon>Bacteroidota</taxon>
        <taxon>Cytophagia</taxon>
        <taxon>Cytophagales</taxon>
        <taxon>Hymenobacteraceae</taxon>
        <taxon>Pontibacter</taxon>
    </lineage>
</organism>
<evidence type="ECO:0000313" key="2">
    <source>
        <dbReference type="EMBL" id="MFD2247362.1"/>
    </source>
</evidence>
<dbReference type="PANTHER" id="PTHR10188:SF6">
    <property type="entry name" value="N(4)-(BETA-N-ACETYLGLUCOSAMINYL)-L-ASPARAGINASE"/>
    <property type="match status" value="1"/>
</dbReference>
<evidence type="ECO:0000256" key="1">
    <source>
        <dbReference type="SAM" id="MobiDB-lite"/>
    </source>
</evidence>
<comment type="caution">
    <text evidence="2">The sequence shown here is derived from an EMBL/GenBank/DDBJ whole genome shotgun (WGS) entry which is preliminary data.</text>
</comment>
<dbReference type="InterPro" id="IPR029055">
    <property type="entry name" value="Ntn_hydrolases_N"/>
</dbReference>
<dbReference type="CDD" id="cd04701">
    <property type="entry name" value="Asparaginase_2"/>
    <property type="match status" value="1"/>
</dbReference>
<gene>
    <name evidence="2" type="ORF">ACFSKP_13935</name>
</gene>
<dbReference type="RefSeq" id="WP_250430294.1">
    <property type="nucleotide sequence ID" value="NZ_JALPRR010000003.1"/>
</dbReference>
<keyword evidence="3" id="KW-1185">Reference proteome</keyword>